<reference evidence="2" key="1">
    <citation type="submission" date="2023-08" db="EMBL/GenBank/DDBJ databases">
        <authorList>
            <person name="Alioto T."/>
            <person name="Alioto T."/>
            <person name="Gomez Garrido J."/>
        </authorList>
    </citation>
    <scope>NUCLEOTIDE SEQUENCE</scope>
</reference>
<feature type="region of interest" description="Disordered" evidence="1">
    <location>
        <begin position="47"/>
        <end position="69"/>
    </location>
</feature>
<accession>A0AAV1FA59</accession>
<sequence length="126" mass="14806">MTDSDLAKYIPKVGDRVSIVAFCRQASLSHKSASRKESLLSRLRQRLSGAEGMPPKKKTSKWAGNMNAQRKKRRIEVGWMDFDEAEERFKQKKRMMHLIKLWICHRCLQGRPMFQPKHFLNHNLVL</sequence>
<gene>
    <name evidence="2" type="ORF">XNOV1_A029641</name>
</gene>
<dbReference type="Proteomes" id="UP001178508">
    <property type="component" value="Chromosome 5"/>
</dbReference>
<protein>
    <submittedName>
        <fullName evidence="2">Uncharacterized protein LOC127536900</fullName>
    </submittedName>
</protein>
<keyword evidence="3" id="KW-1185">Reference proteome</keyword>
<dbReference type="EMBL" id="OY660868">
    <property type="protein sequence ID" value="CAJ1057659.1"/>
    <property type="molecule type" value="Genomic_DNA"/>
</dbReference>
<evidence type="ECO:0000313" key="3">
    <source>
        <dbReference type="Proteomes" id="UP001178508"/>
    </source>
</evidence>
<proteinExistence type="predicted"/>
<organism evidence="2 3">
    <name type="scientific">Xyrichtys novacula</name>
    <name type="common">Pearly razorfish</name>
    <name type="synonym">Hemipteronotus novacula</name>
    <dbReference type="NCBI Taxonomy" id="13765"/>
    <lineage>
        <taxon>Eukaryota</taxon>
        <taxon>Metazoa</taxon>
        <taxon>Chordata</taxon>
        <taxon>Craniata</taxon>
        <taxon>Vertebrata</taxon>
        <taxon>Euteleostomi</taxon>
        <taxon>Actinopterygii</taxon>
        <taxon>Neopterygii</taxon>
        <taxon>Teleostei</taxon>
        <taxon>Neoteleostei</taxon>
        <taxon>Acanthomorphata</taxon>
        <taxon>Eupercaria</taxon>
        <taxon>Labriformes</taxon>
        <taxon>Labridae</taxon>
        <taxon>Xyrichtys</taxon>
    </lineage>
</organism>
<name>A0AAV1FA59_XYRNO</name>
<dbReference type="AlphaFoldDB" id="A0AAV1FA59"/>
<evidence type="ECO:0000256" key="1">
    <source>
        <dbReference type="SAM" id="MobiDB-lite"/>
    </source>
</evidence>
<evidence type="ECO:0000313" key="2">
    <source>
        <dbReference type="EMBL" id="CAJ1057659.1"/>
    </source>
</evidence>